<keyword evidence="3" id="KW-1185">Reference proteome</keyword>
<name>A0A9P9IR53_9PLEO</name>
<feature type="region of interest" description="Disordered" evidence="1">
    <location>
        <begin position="286"/>
        <end position="311"/>
    </location>
</feature>
<organism evidence="2 3">
    <name type="scientific">Dendryphion nanum</name>
    <dbReference type="NCBI Taxonomy" id="256645"/>
    <lineage>
        <taxon>Eukaryota</taxon>
        <taxon>Fungi</taxon>
        <taxon>Dikarya</taxon>
        <taxon>Ascomycota</taxon>
        <taxon>Pezizomycotina</taxon>
        <taxon>Dothideomycetes</taxon>
        <taxon>Pleosporomycetidae</taxon>
        <taxon>Pleosporales</taxon>
        <taxon>Torulaceae</taxon>
        <taxon>Dendryphion</taxon>
    </lineage>
</organism>
<dbReference type="EMBL" id="JAGMWT010000005">
    <property type="protein sequence ID" value="KAH7128195.1"/>
    <property type="molecule type" value="Genomic_DNA"/>
</dbReference>
<accession>A0A9P9IR53</accession>
<feature type="compositionally biased region" description="Polar residues" evidence="1">
    <location>
        <begin position="13"/>
        <end position="33"/>
    </location>
</feature>
<feature type="compositionally biased region" description="Basic and acidic residues" evidence="1">
    <location>
        <begin position="49"/>
        <end position="58"/>
    </location>
</feature>
<reference evidence="2" key="1">
    <citation type="journal article" date="2021" name="Nat. Commun.">
        <title>Genetic determinants of endophytism in the Arabidopsis root mycobiome.</title>
        <authorList>
            <person name="Mesny F."/>
            <person name="Miyauchi S."/>
            <person name="Thiergart T."/>
            <person name="Pickel B."/>
            <person name="Atanasova L."/>
            <person name="Karlsson M."/>
            <person name="Huettel B."/>
            <person name="Barry K.W."/>
            <person name="Haridas S."/>
            <person name="Chen C."/>
            <person name="Bauer D."/>
            <person name="Andreopoulos W."/>
            <person name="Pangilinan J."/>
            <person name="LaButti K."/>
            <person name="Riley R."/>
            <person name="Lipzen A."/>
            <person name="Clum A."/>
            <person name="Drula E."/>
            <person name="Henrissat B."/>
            <person name="Kohler A."/>
            <person name="Grigoriev I.V."/>
            <person name="Martin F.M."/>
            <person name="Hacquard S."/>
        </authorList>
    </citation>
    <scope>NUCLEOTIDE SEQUENCE</scope>
    <source>
        <strain evidence="2">MPI-CAGE-CH-0243</strain>
    </source>
</reference>
<dbReference type="Proteomes" id="UP000700596">
    <property type="component" value="Unassembled WGS sequence"/>
</dbReference>
<dbReference type="OrthoDB" id="3795517at2759"/>
<comment type="caution">
    <text evidence="2">The sequence shown here is derived from an EMBL/GenBank/DDBJ whole genome shotgun (WGS) entry which is preliminary data.</text>
</comment>
<gene>
    <name evidence="2" type="ORF">B0J11DRAFT_504680</name>
</gene>
<sequence>MGKINMEAHDRISNSTRHLPPNTSRHQSHSSVTEAPENDSVPVVSAEASEARQEEKSGTQRPPKIHNKRLRDMDKAASNWELPAMNISIAEFAAYLPRMYQNHFIATRICCNKFRHSLYQFMVLHFHSQHRSAPQGEWDLILKQDQEAFPVSTITSGIRCAMSRGLLDTSKNPKWKVKEHNVPHDWDDQNINIKGLLLTIPNAQFHDPVPFDELLRGLDELPRGRDQADLGRAVCFSAAVYMRTGHKLMFPTDLDSILERVGRTTPNDYHSDPVVMSNWLPRLKQAKSSAQHMSEKRAAGDLPTAENTPDSSTMISHVDIIRIAGSSTHEEDLQKVDNFVDSYSGAFFPLKNKPSGLICNAKKPRDEDNSDFAIMIRMAQGEQNSIWRWHHYAFLLQCCRNKPNLILEPEFQVFKEPIVTE</sequence>
<evidence type="ECO:0000313" key="3">
    <source>
        <dbReference type="Proteomes" id="UP000700596"/>
    </source>
</evidence>
<proteinExistence type="predicted"/>
<evidence type="ECO:0000256" key="1">
    <source>
        <dbReference type="SAM" id="MobiDB-lite"/>
    </source>
</evidence>
<dbReference type="AlphaFoldDB" id="A0A9P9IR53"/>
<feature type="region of interest" description="Disordered" evidence="1">
    <location>
        <begin position="1"/>
        <end position="69"/>
    </location>
</feature>
<evidence type="ECO:0000313" key="2">
    <source>
        <dbReference type="EMBL" id="KAH7128195.1"/>
    </source>
</evidence>
<feature type="compositionally biased region" description="Basic and acidic residues" evidence="1">
    <location>
        <begin position="1"/>
        <end position="12"/>
    </location>
</feature>
<protein>
    <submittedName>
        <fullName evidence="2">Uncharacterized protein</fullName>
    </submittedName>
</protein>